<feature type="domain" description="Copper amine oxidase catalytic" evidence="8">
    <location>
        <begin position="534"/>
        <end position="662"/>
    </location>
</feature>
<dbReference type="EC" id="1.4.3.-" evidence="6"/>
<evidence type="ECO:0000256" key="5">
    <source>
        <dbReference type="ARBA" id="ARBA00023008"/>
    </source>
</evidence>
<feature type="domain" description="Copper amine oxidase catalytic" evidence="8">
    <location>
        <begin position="314"/>
        <end position="463"/>
    </location>
</feature>
<dbReference type="SUPFAM" id="SSF54416">
    <property type="entry name" value="Amine oxidase N-terminal region"/>
    <property type="match status" value="2"/>
</dbReference>
<evidence type="ECO:0000313" key="12">
    <source>
        <dbReference type="Proteomes" id="UP000585474"/>
    </source>
</evidence>
<comment type="cofactor">
    <cofactor evidence="6">
        <name>Cu cation</name>
        <dbReference type="ChEBI" id="CHEBI:23378"/>
    </cofactor>
    <text evidence="6">Contains 1 topaquinone per subunit.</text>
</comment>
<feature type="domain" description="Copper amine oxidase N3-terminal" evidence="10">
    <location>
        <begin position="185"/>
        <end position="288"/>
    </location>
</feature>
<name>A0A7J0EP36_9ERIC</name>
<evidence type="ECO:0000259" key="8">
    <source>
        <dbReference type="Pfam" id="PF01179"/>
    </source>
</evidence>
<dbReference type="InterPro" id="IPR015798">
    <property type="entry name" value="Cu_amine_oxidase_C"/>
</dbReference>
<sequence length="692" mass="76879">MATTSEKATPLPRKAAPPATVLQDWSISTTADPVNSLPQPSSNPTSSKGLPVMLRAQTRHPLEPLTAAEISVAVATVRAAGATPEVRDSMRFIEVVLLEPDKHVVALADAYFFPPFQPSLLPRTKGGPTIPSKLPPRQARLVVYNKKSNETSIWIVELSEVHAVTRGGHHRGKVISSKVVPNVQPPMDAVEYAECEAVVKEFPPFREAMKRRGIEDMDLVMVDPWCVGYHSEADAPKRRLAKPLIFCRTESDCPMENGYARPVEGIYVLVDMQNMVVIEFEDRKLVPLPPADPLRNYTPGETRGGVDRSDVKPLHIIQPEGPSFRVDGHFVQWQKWNFRIGFTPREGLVIYSVAYVDGSRGRRPVANRLSFVEMVVPYGDPNAPHYRKNAFDAGEDGLGKNAHSLKKVGCDCLGYIKYFDAHFTNFTGGVETIENCVCLHEEDHGILWKHQDWRTGLAEVRRQVGDSPCVHFCDGKIEAEVRLTGILSLGALQPGEVRKYGTTIAPGLYAPVHQHFFVARMDMAVDCKPGEAHNQIRNTRTVNRTGQLTGYKLVPGSNCLPLAGTEAKFLRRAAFLKHNLWVTPCARDEMYPGGEFPNQNPRVGEGLATWVKQNRTLEETDIVLWYVFGVTHIPRLEDWPVMPVDRIGFMLMPHGFFNCSPAVDVPPSSCDSDVKENGVVTKPIQNGILAKL</sequence>
<comment type="caution">
    <text evidence="11">The sequence shown here is derived from an EMBL/GenBank/DDBJ whole genome shotgun (WGS) entry which is preliminary data.</text>
</comment>
<comment type="PTM">
    <text evidence="6">Topaquinone (TPQ) is generated by copper-dependent autoxidation of a specific tyrosyl residue.</text>
</comment>
<dbReference type="Pfam" id="PF02727">
    <property type="entry name" value="Cu_amine_oxidN2"/>
    <property type="match status" value="1"/>
</dbReference>
<accession>A0A7J0EP36</accession>
<dbReference type="InterPro" id="IPR000269">
    <property type="entry name" value="Cu_amine_oxidase"/>
</dbReference>
<evidence type="ECO:0000313" key="11">
    <source>
        <dbReference type="EMBL" id="GFY88248.1"/>
    </source>
</evidence>
<evidence type="ECO:0000259" key="10">
    <source>
        <dbReference type="Pfam" id="PF02728"/>
    </source>
</evidence>
<dbReference type="PANTHER" id="PTHR10638:SF90">
    <property type="entry name" value="AMINE OXIDASE"/>
    <property type="match status" value="1"/>
</dbReference>
<feature type="domain" description="Copper amine oxidase catalytic" evidence="8">
    <location>
        <begin position="473"/>
        <end position="528"/>
    </location>
</feature>
<dbReference type="SUPFAM" id="SSF49998">
    <property type="entry name" value="Amine oxidase catalytic domain"/>
    <property type="match status" value="1"/>
</dbReference>
<keyword evidence="4 6" id="KW-0560">Oxidoreductase</keyword>
<evidence type="ECO:0000256" key="6">
    <source>
        <dbReference type="RuleBase" id="RU000672"/>
    </source>
</evidence>
<proteinExistence type="inferred from homology"/>
<keyword evidence="3 6" id="KW-0801">TPQ</keyword>
<keyword evidence="5 6" id="KW-0186">Copper</keyword>
<dbReference type="EMBL" id="BJWL01000006">
    <property type="protein sequence ID" value="GFY88248.1"/>
    <property type="molecule type" value="Genomic_DNA"/>
</dbReference>
<keyword evidence="2 6" id="KW-0479">Metal-binding</keyword>
<evidence type="ECO:0000256" key="7">
    <source>
        <dbReference type="SAM" id="MobiDB-lite"/>
    </source>
</evidence>
<feature type="domain" description="Copper amine oxidase N2-terminal" evidence="9">
    <location>
        <begin position="60"/>
        <end position="158"/>
    </location>
</feature>
<gene>
    <name evidence="11" type="ORF">Acr_06g0001880</name>
</gene>
<dbReference type="Proteomes" id="UP000585474">
    <property type="component" value="Unassembled WGS sequence"/>
</dbReference>
<comment type="similarity">
    <text evidence="1 6">Belongs to the copper/topaquinone oxidase family.</text>
</comment>
<dbReference type="GO" id="GO:0009308">
    <property type="term" value="P:amine metabolic process"/>
    <property type="evidence" value="ECO:0007669"/>
    <property type="project" value="UniProtKB-UniRule"/>
</dbReference>
<dbReference type="AlphaFoldDB" id="A0A7J0EP36"/>
<dbReference type="FunFam" id="3.10.450.40:FF:000004">
    <property type="entry name" value="Amine oxidase"/>
    <property type="match status" value="1"/>
</dbReference>
<reference evidence="11 12" key="1">
    <citation type="submission" date="2019-07" db="EMBL/GenBank/DDBJ databases">
        <title>De Novo Assembly of kiwifruit Actinidia rufa.</title>
        <authorList>
            <person name="Sugita-Konishi S."/>
            <person name="Sato K."/>
            <person name="Mori E."/>
            <person name="Abe Y."/>
            <person name="Kisaki G."/>
            <person name="Hamano K."/>
            <person name="Suezawa K."/>
            <person name="Otani M."/>
            <person name="Fukuda T."/>
            <person name="Manabe T."/>
            <person name="Gomi K."/>
            <person name="Tabuchi M."/>
            <person name="Akimitsu K."/>
            <person name="Kataoka I."/>
        </authorList>
    </citation>
    <scope>NUCLEOTIDE SEQUENCE [LARGE SCALE GENOMIC DNA]</scope>
    <source>
        <strain evidence="12">cv. Fuchu</strain>
    </source>
</reference>
<dbReference type="GO" id="GO:0048038">
    <property type="term" value="F:quinone binding"/>
    <property type="evidence" value="ECO:0007669"/>
    <property type="project" value="InterPro"/>
</dbReference>
<organism evidence="11 12">
    <name type="scientific">Actinidia rufa</name>
    <dbReference type="NCBI Taxonomy" id="165716"/>
    <lineage>
        <taxon>Eukaryota</taxon>
        <taxon>Viridiplantae</taxon>
        <taxon>Streptophyta</taxon>
        <taxon>Embryophyta</taxon>
        <taxon>Tracheophyta</taxon>
        <taxon>Spermatophyta</taxon>
        <taxon>Magnoliopsida</taxon>
        <taxon>eudicotyledons</taxon>
        <taxon>Gunneridae</taxon>
        <taxon>Pentapetalae</taxon>
        <taxon>asterids</taxon>
        <taxon>Ericales</taxon>
        <taxon>Actinidiaceae</taxon>
        <taxon>Actinidia</taxon>
    </lineage>
</organism>
<evidence type="ECO:0000259" key="9">
    <source>
        <dbReference type="Pfam" id="PF02727"/>
    </source>
</evidence>
<dbReference type="InterPro" id="IPR015802">
    <property type="entry name" value="Cu_amine_oxidase_N3"/>
</dbReference>
<dbReference type="GO" id="GO:0005507">
    <property type="term" value="F:copper ion binding"/>
    <property type="evidence" value="ECO:0007669"/>
    <property type="project" value="InterPro"/>
</dbReference>
<dbReference type="Gene3D" id="2.70.98.20">
    <property type="entry name" value="Copper amine oxidase, catalytic domain"/>
    <property type="match status" value="3"/>
</dbReference>
<feature type="compositionally biased region" description="Polar residues" evidence="7">
    <location>
        <begin position="23"/>
        <end position="48"/>
    </location>
</feature>
<dbReference type="FunFam" id="3.10.450.40:FF:000002">
    <property type="entry name" value="Amine oxidase"/>
    <property type="match status" value="1"/>
</dbReference>
<dbReference type="InterPro" id="IPR036460">
    <property type="entry name" value="Cu_amine_oxidase_C_sf"/>
</dbReference>
<dbReference type="InterPro" id="IPR015800">
    <property type="entry name" value="Cu_amine_oxidase_N2"/>
</dbReference>
<evidence type="ECO:0000256" key="4">
    <source>
        <dbReference type="ARBA" id="ARBA00023002"/>
    </source>
</evidence>
<evidence type="ECO:0000256" key="1">
    <source>
        <dbReference type="ARBA" id="ARBA00007983"/>
    </source>
</evidence>
<evidence type="ECO:0000256" key="2">
    <source>
        <dbReference type="ARBA" id="ARBA00022723"/>
    </source>
</evidence>
<feature type="region of interest" description="Disordered" evidence="7">
    <location>
        <begin position="1"/>
        <end position="49"/>
    </location>
</feature>
<dbReference type="Pfam" id="PF01179">
    <property type="entry name" value="Cu_amine_oxid"/>
    <property type="match status" value="3"/>
</dbReference>
<keyword evidence="12" id="KW-1185">Reference proteome</keyword>
<dbReference type="InterPro" id="IPR016182">
    <property type="entry name" value="Cu_amine_oxidase_N-reg"/>
</dbReference>
<evidence type="ECO:0000256" key="3">
    <source>
        <dbReference type="ARBA" id="ARBA00022772"/>
    </source>
</evidence>
<dbReference type="PANTHER" id="PTHR10638">
    <property type="entry name" value="COPPER AMINE OXIDASE"/>
    <property type="match status" value="1"/>
</dbReference>
<protein>
    <recommendedName>
        <fullName evidence="6">Amine oxidase</fullName>
        <ecNumber evidence="6">1.4.3.-</ecNumber>
    </recommendedName>
</protein>
<dbReference type="Pfam" id="PF02728">
    <property type="entry name" value="Cu_amine_oxidN3"/>
    <property type="match status" value="1"/>
</dbReference>
<dbReference type="OrthoDB" id="5379943at2759"/>
<dbReference type="GO" id="GO:0008131">
    <property type="term" value="F:primary methylamine oxidase activity"/>
    <property type="evidence" value="ECO:0007669"/>
    <property type="project" value="InterPro"/>
</dbReference>
<dbReference type="Gene3D" id="3.10.450.40">
    <property type="match status" value="2"/>
</dbReference>